<dbReference type="RefSeq" id="WP_155167802.1">
    <property type="nucleotide sequence ID" value="NZ_WMYU01000001.1"/>
</dbReference>
<comment type="caution">
    <text evidence="1">The sequence shown here is derived from an EMBL/GenBank/DDBJ whole genome shotgun (WGS) entry which is preliminary data.</text>
</comment>
<accession>A0A6L6LH31</accession>
<evidence type="ECO:0000313" key="2">
    <source>
        <dbReference type="Proteomes" id="UP000462658"/>
    </source>
</evidence>
<evidence type="ECO:0000313" key="1">
    <source>
        <dbReference type="EMBL" id="MTR63186.1"/>
    </source>
</evidence>
<dbReference type="Proteomes" id="UP000462658">
    <property type="component" value="Unassembled WGS sequence"/>
</dbReference>
<reference evidence="1 2" key="1">
    <citation type="journal article" date="2019" name="Nat. Med.">
        <title>A library of human gut bacterial isolates paired with longitudinal multiomics data enables mechanistic microbiome research.</title>
        <authorList>
            <person name="Poyet M."/>
            <person name="Groussin M."/>
            <person name="Gibbons S.M."/>
            <person name="Avila-Pacheco J."/>
            <person name="Jiang X."/>
            <person name="Kearney S.M."/>
            <person name="Perrotta A.R."/>
            <person name="Berdy B."/>
            <person name="Zhao S."/>
            <person name="Lieberman T.D."/>
            <person name="Swanson P.K."/>
            <person name="Smith M."/>
            <person name="Roesemann S."/>
            <person name="Alexander J.E."/>
            <person name="Rich S.A."/>
            <person name="Livny J."/>
            <person name="Vlamakis H."/>
            <person name="Clish C."/>
            <person name="Bullock K."/>
            <person name="Deik A."/>
            <person name="Scott J."/>
            <person name="Pierce K.A."/>
            <person name="Xavier R.J."/>
            <person name="Alm E.J."/>
        </authorList>
    </citation>
    <scope>NUCLEOTIDE SEQUENCE [LARGE SCALE GENOMIC DNA]</scope>
    <source>
        <strain evidence="1 2">BIOML-A10</strain>
    </source>
</reference>
<organism evidence="1 2">
    <name type="scientific">Streptococcus parasanguinis</name>
    <dbReference type="NCBI Taxonomy" id="1318"/>
    <lineage>
        <taxon>Bacteria</taxon>
        <taxon>Bacillati</taxon>
        <taxon>Bacillota</taxon>
        <taxon>Bacilli</taxon>
        <taxon>Lactobacillales</taxon>
        <taxon>Streptococcaceae</taxon>
        <taxon>Streptococcus</taxon>
    </lineage>
</organism>
<protein>
    <submittedName>
        <fullName evidence="1">Uncharacterized protein</fullName>
    </submittedName>
</protein>
<dbReference type="EMBL" id="WMZA01000003">
    <property type="protein sequence ID" value="MTR63186.1"/>
    <property type="molecule type" value="Genomic_DNA"/>
</dbReference>
<name>A0A6L6LH31_STRPA</name>
<proteinExistence type="predicted"/>
<dbReference type="AlphaFoldDB" id="A0A6L6LH31"/>
<sequence>MSGKNSTNLKQTKGGEVIKQGDSSSIFEYELLDYDGNKFSSLDGKNAKIKIANAKGKKTIEAVVESSKIQFKLEKILPAGIYQVEVECDGFIFPSDKSAKIDIIQSIENYQISNIVEIEKVNIQEEIATYMATHQIQPTNDSQIIKRIEALENRPQTHSGTVDLTNYLTSDQSYQTFVTYSVLQSQMTTNIKEKHLELGIDALIDEKLKNGGDSFITGHQAENIFASKEELAAIVSRVQALENKA</sequence>
<gene>
    <name evidence="1" type="ORF">GMC80_07590</name>
</gene>